<evidence type="ECO:0000313" key="1">
    <source>
        <dbReference type="EMBL" id="KAA0689765.1"/>
    </source>
</evidence>
<comment type="caution">
    <text evidence="1">The sequence shown here is derived from an EMBL/GenBank/DDBJ whole genome shotgun (WGS) entry which is preliminary data.</text>
</comment>
<evidence type="ECO:0000313" key="2">
    <source>
        <dbReference type="Proteomes" id="UP000463138"/>
    </source>
</evidence>
<proteinExistence type="predicted"/>
<dbReference type="EMBL" id="QOVF01000012">
    <property type="protein sequence ID" value="KAA0689765.1"/>
    <property type="molecule type" value="Genomic_DNA"/>
</dbReference>
<dbReference type="AlphaFoldDB" id="A0A7V7GLN9"/>
<reference evidence="1 2" key="1">
    <citation type="submission" date="2018-07" db="EMBL/GenBank/DDBJ databases">
        <title>Pseudomonas laoshanensis sp. nov., isolated from soil.</title>
        <authorList>
            <person name="Sun J."/>
            <person name="Yu L."/>
            <person name="Wang M."/>
            <person name="Zhang C."/>
        </authorList>
    </citation>
    <scope>NUCLEOTIDE SEQUENCE [LARGE SCALE GENOMIC DNA]</scope>
    <source>
        <strain evidence="1 2">Y22</strain>
    </source>
</reference>
<protein>
    <submittedName>
        <fullName evidence="1">Uncharacterized protein</fullName>
    </submittedName>
</protein>
<gene>
    <name evidence="1" type="ORF">DT594_18660</name>
</gene>
<dbReference type="Proteomes" id="UP000463138">
    <property type="component" value="Unassembled WGS sequence"/>
</dbReference>
<dbReference type="Pfam" id="PF19742">
    <property type="entry name" value="DUF6231"/>
    <property type="match status" value="1"/>
</dbReference>
<sequence>MSDSPTSALLAILDQYQPARLLCISREPVPAVSAFCAEHTGCEVTTTDQVPLPAELANRRYDLAIVADQLETLAMRTGVELLAGLRNLSVSRMAVLVDLHQAEGWQENDFFGLAMQRHARFEKDQRSLTLFTYDLAEYKSVPDWLNSKYWANPEMFDKYWW</sequence>
<keyword evidence="2" id="KW-1185">Reference proteome</keyword>
<dbReference type="InterPro" id="IPR046199">
    <property type="entry name" value="DUF6231"/>
</dbReference>
<organism evidence="1 2">
    <name type="scientific">Halopseudomonas laoshanensis</name>
    <dbReference type="NCBI Taxonomy" id="2268758"/>
    <lineage>
        <taxon>Bacteria</taxon>
        <taxon>Pseudomonadati</taxon>
        <taxon>Pseudomonadota</taxon>
        <taxon>Gammaproteobacteria</taxon>
        <taxon>Pseudomonadales</taxon>
        <taxon>Pseudomonadaceae</taxon>
        <taxon>Halopseudomonas</taxon>
    </lineage>
</organism>
<dbReference type="OrthoDB" id="5609094at2"/>
<accession>A0A7V7GLN9</accession>
<dbReference type="RefSeq" id="WP_149334655.1">
    <property type="nucleotide sequence ID" value="NZ_QOVF01000012.1"/>
</dbReference>
<name>A0A7V7GLN9_9GAMM</name>